<sequence>MRKSYYRRVVQYVTPTPSSIPEFIQVLSEQCCSPIAPITPQSLMEASPLYKNRILLFEYEHSLELFQQVVNLPLVSKDYETILINVPRRLTTQEVLHYGHLKALFYCHEALDKLVIGINEVVNGKNWLPRDVTSQLLHHYRHMVLSNTAPTVVDLTSREIQILRSLQSGASNLQMAEDLFIAESTVKSHLYQIFRKLSVKNRIQAIAWANQNLLS</sequence>
<comment type="caution">
    <text evidence="5">The sequence shown here is derived from an EMBL/GenBank/DDBJ whole genome shotgun (WGS) entry which is preliminary data.</text>
</comment>
<dbReference type="PROSITE" id="PS50043">
    <property type="entry name" value="HTH_LUXR_2"/>
    <property type="match status" value="1"/>
</dbReference>
<evidence type="ECO:0000256" key="3">
    <source>
        <dbReference type="ARBA" id="ARBA00023163"/>
    </source>
</evidence>
<dbReference type="AlphaFoldDB" id="A0A9X1W821"/>
<evidence type="ECO:0000313" key="6">
    <source>
        <dbReference type="Proteomes" id="UP001139488"/>
    </source>
</evidence>
<accession>A0A9X1W821</accession>
<dbReference type="GO" id="GO:0006355">
    <property type="term" value="P:regulation of DNA-templated transcription"/>
    <property type="evidence" value="ECO:0007669"/>
    <property type="project" value="InterPro"/>
</dbReference>
<reference evidence="5" key="1">
    <citation type="submission" date="2021-11" db="EMBL/GenBank/DDBJ databases">
        <title>Vibrio ZSDE26 sp. nov. and Vibrio ZSDZ34 sp. nov., isolated from coastal seawater in Qingdao.</title>
        <authorList>
            <person name="Zhang P."/>
        </authorList>
    </citation>
    <scope>NUCLEOTIDE SEQUENCE</scope>
    <source>
        <strain evidence="5">ZSDZ34</strain>
    </source>
</reference>
<name>A0A9X1W821_9VIBR</name>
<dbReference type="GO" id="GO:0003677">
    <property type="term" value="F:DNA binding"/>
    <property type="evidence" value="ECO:0007669"/>
    <property type="project" value="UniProtKB-KW"/>
</dbReference>
<dbReference type="InterPro" id="IPR016032">
    <property type="entry name" value="Sig_transdc_resp-reg_C-effctor"/>
</dbReference>
<dbReference type="Proteomes" id="UP001139488">
    <property type="component" value="Unassembled WGS sequence"/>
</dbReference>
<organism evidence="5 6">
    <name type="scientific">Vibrio gelatinilyticus</name>
    <dbReference type="NCBI Taxonomy" id="2893468"/>
    <lineage>
        <taxon>Bacteria</taxon>
        <taxon>Pseudomonadati</taxon>
        <taxon>Pseudomonadota</taxon>
        <taxon>Gammaproteobacteria</taxon>
        <taxon>Vibrionales</taxon>
        <taxon>Vibrionaceae</taxon>
        <taxon>Vibrio</taxon>
    </lineage>
</organism>
<dbReference type="PANTHER" id="PTHR44688:SF16">
    <property type="entry name" value="DNA-BINDING TRANSCRIPTIONAL ACTIVATOR DEVR_DOSR"/>
    <property type="match status" value="1"/>
</dbReference>
<dbReference type="InterPro" id="IPR036388">
    <property type="entry name" value="WH-like_DNA-bd_sf"/>
</dbReference>
<dbReference type="Pfam" id="PF00196">
    <property type="entry name" value="GerE"/>
    <property type="match status" value="1"/>
</dbReference>
<evidence type="ECO:0000259" key="4">
    <source>
        <dbReference type="PROSITE" id="PS50043"/>
    </source>
</evidence>
<keyword evidence="3" id="KW-0804">Transcription</keyword>
<evidence type="ECO:0000256" key="2">
    <source>
        <dbReference type="ARBA" id="ARBA00023125"/>
    </source>
</evidence>
<keyword evidence="1" id="KW-0805">Transcription regulation</keyword>
<dbReference type="CDD" id="cd06170">
    <property type="entry name" value="LuxR_C_like"/>
    <property type="match status" value="1"/>
</dbReference>
<evidence type="ECO:0000256" key="1">
    <source>
        <dbReference type="ARBA" id="ARBA00023015"/>
    </source>
</evidence>
<dbReference type="Gene3D" id="1.10.10.10">
    <property type="entry name" value="Winged helix-like DNA-binding domain superfamily/Winged helix DNA-binding domain"/>
    <property type="match status" value="1"/>
</dbReference>
<feature type="domain" description="HTH luxR-type" evidence="4">
    <location>
        <begin position="148"/>
        <end position="213"/>
    </location>
</feature>
<proteinExistence type="predicted"/>
<dbReference type="PRINTS" id="PR00038">
    <property type="entry name" value="HTHLUXR"/>
</dbReference>
<keyword evidence="2" id="KW-0238">DNA-binding</keyword>
<dbReference type="EMBL" id="JAJNNZ010000002">
    <property type="protein sequence ID" value="MCJ2375982.1"/>
    <property type="molecule type" value="Genomic_DNA"/>
</dbReference>
<dbReference type="SMART" id="SM00421">
    <property type="entry name" value="HTH_LUXR"/>
    <property type="match status" value="1"/>
</dbReference>
<dbReference type="InterPro" id="IPR000792">
    <property type="entry name" value="Tscrpt_reg_LuxR_C"/>
</dbReference>
<dbReference type="Gene3D" id="3.40.50.2300">
    <property type="match status" value="1"/>
</dbReference>
<protein>
    <submittedName>
        <fullName evidence="5">LuxR C-terminal-related transcriptional regulator</fullName>
    </submittedName>
</protein>
<dbReference type="PANTHER" id="PTHR44688">
    <property type="entry name" value="DNA-BINDING TRANSCRIPTIONAL ACTIVATOR DEVR_DOSR"/>
    <property type="match status" value="1"/>
</dbReference>
<dbReference type="SUPFAM" id="SSF46894">
    <property type="entry name" value="C-terminal effector domain of the bipartite response regulators"/>
    <property type="match status" value="1"/>
</dbReference>
<dbReference type="RefSeq" id="WP_244355365.1">
    <property type="nucleotide sequence ID" value="NZ_JAJNNZ010000002.1"/>
</dbReference>
<gene>
    <name evidence="5" type="ORF">LNL84_03955</name>
</gene>
<evidence type="ECO:0000313" key="5">
    <source>
        <dbReference type="EMBL" id="MCJ2375982.1"/>
    </source>
</evidence>
<keyword evidence="6" id="KW-1185">Reference proteome</keyword>
<dbReference type="FunFam" id="1.10.10.10:FF:000153">
    <property type="entry name" value="LuxR family transcriptional regulator"/>
    <property type="match status" value="1"/>
</dbReference>